<keyword evidence="6" id="KW-0411">Iron-sulfur</keyword>
<sequence length="445" mass="48141">MKTVVISPEIATYGAMLIGGAVRDAGHEVRLSTALAAGDAGAVLLSLYSTQHLMDSRVKAFVASVRGAGKRCYVGGPVSAYPEYVLGELAPDAVVVGEGEETVARLLESGVAPDLPGIAYFDADGRTVLTPPAPPAPVRHRSMPLIPVTIGQQSVRGANVYIETHRGCTGACTFCQVPRFFGREIRSRDLDEVRAEARAFKEMGVSRVSVSGGTGSLYGYDGTTINNDAVIALLEVLAGEFGPKNVSAPDIRVDALTDEVLEAIKKYTIGWLFFGFESGSDSVLRQMGKGVSVEQMHRAVEWSRQHGLKVAGCFIVGYPTETPEDYEATKAFIEEEMLDDVFISVAEPIPKTPLADLALRTPHEENPVYVPHTGEYHSLHLSEAEARWFDLSMHADMYKPLLHVVTDEVFNGYLAEARKQGEDVRRVTALIERYDGGDAPASPRA</sequence>
<feature type="domain" description="Radical SAM core" evidence="7">
    <location>
        <begin position="154"/>
        <end position="390"/>
    </location>
</feature>
<dbReference type="CDD" id="cd01335">
    <property type="entry name" value="Radical_SAM"/>
    <property type="match status" value="1"/>
</dbReference>
<dbReference type="InterPro" id="IPR020612">
    <property type="entry name" value="Methylthiotransferase_CS"/>
</dbReference>
<dbReference type="SFLD" id="SFLDS00029">
    <property type="entry name" value="Radical_SAM"/>
    <property type="match status" value="1"/>
</dbReference>
<dbReference type="GO" id="GO:0051539">
    <property type="term" value="F:4 iron, 4 sulfur cluster binding"/>
    <property type="evidence" value="ECO:0007669"/>
    <property type="project" value="UniProtKB-KW"/>
</dbReference>
<evidence type="ECO:0000256" key="1">
    <source>
        <dbReference type="ARBA" id="ARBA00001966"/>
    </source>
</evidence>
<dbReference type="SUPFAM" id="SSF102114">
    <property type="entry name" value="Radical SAM enzymes"/>
    <property type="match status" value="1"/>
</dbReference>
<comment type="cofactor">
    <cofactor evidence="1">
        <name>[4Fe-4S] cluster</name>
        <dbReference type="ChEBI" id="CHEBI:49883"/>
    </cofactor>
</comment>
<dbReference type="PANTHER" id="PTHR43409:SF17">
    <property type="entry name" value="METHYLTHIOTRANSFERASE MJ0865-RELATED"/>
    <property type="match status" value="1"/>
</dbReference>
<reference evidence="8" key="1">
    <citation type="journal article" date="2001" name="Int. J. Syst. Evol. Microbiol.">
        <title>Methanofollis aquaemaris sp. nov., a methanogen isolated from an aquaculture fish pond.</title>
        <authorList>
            <person name="Lai M.C."/>
            <person name="Chen S.C."/>
        </authorList>
    </citation>
    <scope>NUCLEOTIDE SEQUENCE</scope>
    <source>
        <strain evidence="8">N2F9704</strain>
    </source>
</reference>
<keyword evidence="4" id="KW-0479">Metal-binding</keyword>
<dbReference type="AlphaFoldDB" id="A0A8A3S5P1"/>
<dbReference type="PANTHER" id="PTHR43409">
    <property type="entry name" value="ANAEROBIC MAGNESIUM-PROTOPORPHYRIN IX MONOMETHYL ESTER CYCLASE-RELATED"/>
    <property type="match status" value="1"/>
</dbReference>
<organism evidence="8 9">
    <name type="scientific">Methanofollis aquaemaris</name>
    <dbReference type="NCBI Taxonomy" id="126734"/>
    <lineage>
        <taxon>Archaea</taxon>
        <taxon>Methanobacteriati</taxon>
        <taxon>Methanobacteriota</taxon>
        <taxon>Stenosarchaea group</taxon>
        <taxon>Methanomicrobia</taxon>
        <taxon>Methanomicrobiales</taxon>
        <taxon>Methanomicrobiaceae</taxon>
        <taxon>Methanofollis</taxon>
    </lineage>
</organism>
<dbReference type="InterPro" id="IPR051198">
    <property type="entry name" value="BchE-like"/>
</dbReference>
<dbReference type="SFLD" id="SFLDG01123">
    <property type="entry name" value="methyltransferase_(Class_B)"/>
    <property type="match status" value="1"/>
</dbReference>
<dbReference type="SMART" id="SM00729">
    <property type="entry name" value="Elp3"/>
    <property type="match status" value="1"/>
</dbReference>
<evidence type="ECO:0000313" key="9">
    <source>
        <dbReference type="Proteomes" id="UP001042704"/>
    </source>
</evidence>
<keyword evidence="2" id="KW-0004">4Fe-4S</keyword>
<dbReference type="EMBL" id="CP036172">
    <property type="protein sequence ID" value="QSZ67020.1"/>
    <property type="molecule type" value="Genomic_DNA"/>
</dbReference>
<keyword evidence="3" id="KW-0949">S-adenosyl-L-methionine</keyword>
<evidence type="ECO:0000256" key="5">
    <source>
        <dbReference type="ARBA" id="ARBA00023004"/>
    </source>
</evidence>
<dbReference type="InterPro" id="IPR023979">
    <property type="entry name" value="CHP04014_B12-bd/rSAM"/>
</dbReference>
<evidence type="ECO:0000259" key="7">
    <source>
        <dbReference type="PROSITE" id="PS51918"/>
    </source>
</evidence>
<proteinExistence type="predicted"/>
<dbReference type="PROSITE" id="PS51918">
    <property type="entry name" value="RADICAL_SAM"/>
    <property type="match status" value="1"/>
</dbReference>
<keyword evidence="9" id="KW-1185">Reference proteome</keyword>
<evidence type="ECO:0000256" key="2">
    <source>
        <dbReference type="ARBA" id="ARBA00022485"/>
    </source>
</evidence>
<reference evidence="8" key="2">
    <citation type="submission" date="2019-02" db="EMBL/GenBank/DDBJ databases">
        <authorList>
            <person name="Chen S.-C."/>
            <person name="Chien H.-H."/>
            <person name="Lai M.-C."/>
        </authorList>
    </citation>
    <scope>NUCLEOTIDE SEQUENCE</scope>
    <source>
        <strain evidence="8">N2F9704</strain>
    </source>
</reference>
<dbReference type="GeneID" id="76423832"/>
<keyword evidence="5" id="KW-0408">Iron</keyword>
<dbReference type="Gene3D" id="3.40.50.280">
    <property type="entry name" value="Cobalamin-binding domain"/>
    <property type="match status" value="1"/>
</dbReference>
<dbReference type="Pfam" id="PF04055">
    <property type="entry name" value="Radical_SAM"/>
    <property type="match status" value="1"/>
</dbReference>
<evidence type="ECO:0000256" key="6">
    <source>
        <dbReference type="ARBA" id="ARBA00023014"/>
    </source>
</evidence>
<accession>A0A8A3S5P1</accession>
<dbReference type="Proteomes" id="UP001042704">
    <property type="component" value="Chromosome"/>
</dbReference>
<gene>
    <name evidence="8" type="ORF">RJ40_05685</name>
</gene>
<dbReference type="KEGG" id="maqe:RJ40_05685"/>
<protein>
    <submittedName>
        <fullName evidence="8">TIGR04014 family B12-binding domain/radical SAM domain-containing protein</fullName>
    </submittedName>
</protein>
<name>A0A8A3S5P1_9EURY</name>
<dbReference type="Gene3D" id="3.80.30.20">
    <property type="entry name" value="tm_1862 like domain"/>
    <property type="match status" value="1"/>
</dbReference>
<dbReference type="RefSeq" id="WP_265582392.1">
    <property type="nucleotide sequence ID" value="NZ_CP036172.1"/>
</dbReference>
<dbReference type="PROSITE" id="PS01278">
    <property type="entry name" value="MTTASE_RADICAL"/>
    <property type="match status" value="1"/>
</dbReference>
<dbReference type="InterPro" id="IPR007197">
    <property type="entry name" value="rSAM"/>
</dbReference>
<dbReference type="GO" id="GO:0003824">
    <property type="term" value="F:catalytic activity"/>
    <property type="evidence" value="ECO:0007669"/>
    <property type="project" value="InterPro"/>
</dbReference>
<evidence type="ECO:0000313" key="8">
    <source>
        <dbReference type="EMBL" id="QSZ67020.1"/>
    </source>
</evidence>
<dbReference type="GO" id="GO:0046872">
    <property type="term" value="F:metal ion binding"/>
    <property type="evidence" value="ECO:0007669"/>
    <property type="project" value="UniProtKB-KW"/>
</dbReference>
<dbReference type="InterPro" id="IPR034466">
    <property type="entry name" value="Methyltransferase_Class_B"/>
</dbReference>
<dbReference type="NCBIfam" id="TIGR04014">
    <property type="entry name" value="B12_SAM_MJ_0865"/>
    <property type="match status" value="1"/>
</dbReference>
<dbReference type="SFLD" id="SFLDG01082">
    <property type="entry name" value="B12-binding_domain_containing"/>
    <property type="match status" value="1"/>
</dbReference>
<evidence type="ECO:0000256" key="3">
    <source>
        <dbReference type="ARBA" id="ARBA00022691"/>
    </source>
</evidence>
<dbReference type="InterPro" id="IPR006638">
    <property type="entry name" value="Elp3/MiaA/NifB-like_rSAM"/>
</dbReference>
<dbReference type="InterPro" id="IPR058240">
    <property type="entry name" value="rSAM_sf"/>
</dbReference>
<dbReference type="SFLD" id="SFLDG01217">
    <property type="entry name" value="B12-binding_methylthiotransfer"/>
    <property type="match status" value="1"/>
</dbReference>
<evidence type="ECO:0000256" key="4">
    <source>
        <dbReference type="ARBA" id="ARBA00022723"/>
    </source>
</evidence>
<dbReference type="InterPro" id="IPR023404">
    <property type="entry name" value="rSAM_horseshoe"/>
</dbReference>